<dbReference type="InterPro" id="IPR014942">
    <property type="entry name" value="AbiEii"/>
</dbReference>
<comment type="caution">
    <text evidence="1">The sequence shown here is derived from an EMBL/GenBank/DDBJ whole genome shotgun (WGS) entry which is preliminary data.</text>
</comment>
<evidence type="ECO:0000313" key="1">
    <source>
        <dbReference type="EMBL" id="MDT0395407.1"/>
    </source>
</evidence>
<sequence>MGSPSVGVDAVHERLVAGLLSAGEPYGLLLAGGDAVRAHGLVAARRSGGVDLVTEHPAAMAEIAGAVGAGLAERGWAVDGPDADPLAARLVVGDPVSGARWRVDLRKEVLWRPAVRTDAGPVLSLEDLVGTTVRALADRGLPRDLVDVHAAAHRWSHPELEELGRRHAPDTFDLTELQSRLAGTEWLDDSGFRVHGLDGPGIAELRRWAQAWADDIAERLVEGEDPEQD</sequence>
<keyword evidence="1" id="KW-0808">Transferase</keyword>
<dbReference type="Pfam" id="PF08843">
    <property type="entry name" value="AbiEii"/>
    <property type="match status" value="1"/>
</dbReference>
<dbReference type="Proteomes" id="UP001183881">
    <property type="component" value="Unassembled WGS sequence"/>
</dbReference>
<dbReference type="GO" id="GO:0016740">
    <property type="term" value="F:transferase activity"/>
    <property type="evidence" value="ECO:0007669"/>
    <property type="project" value="UniProtKB-KW"/>
</dbReference>
<dbReference type="RefSeq" id="WP_311643624.1">
    <property type="nucleotide sequence ID" value="NZ_JAVRFA010000010.1"/>
</dbReference>
<accession>A0ABU2PU66</accession>
<dbReference type="EMBL" id="JAVRFA010000010">
    <property type="protein sequence ID" value="MDT0395407.1"/>
    <property type="molecule type" value="Genomic_DNA"/>
</dbReference>
<proteinExistence type="predicted"/>
<keyword evidence="2" id="KW-1185">Reference proteome</keyword>
<protein>
    <submittedName>
        <fullName evidence="1">Nucleotidyl transferase AbiEii/AbiGii toxin family protein</fullName>
    </submittedName>
</protein>
<gene>
    <name evidence="1" type="ORF">RM705_11925</name>
</gene>
<reference evidence="2" key="1">
    <citation type="submission" date="2023-07" db="EMBL/GenBank/DDBJ databases">
        <title>30 novel species of actinomycetes from the DSMZ collection.</title>
        <authorList>
            <person name="Nouioui I."/>
        </authorList>
    </citation>
    <scope>NUCLEOTIDE SEQUENCE [LARGE SCALE GENOMIC DNA]</scope>
    <source>
        <strain evidence="2">DSM 41636</strain>
    </source>
</reference>
<organism evidence="1 2">
    <name type="scientific">Streptomyces edwardsiae</name>
    <dbReference type="NCBI Taxonomy" id="3075527"/>
    <lineage>
        <taxon>Bacteria</taxon>
        <taxon>Bacillati</taxon>
        <taxon>Actinomycetota</taxon>
        <taxon>Actinomycetes</taxon>
        <taxon>Kitasatosporales</taxon>
        <taxon>Streptomycetaceae</taxon>
        <taxon>Streptomyces</taxon>
    </lineage>
</organism>
<evidence type="ECO:0000313" key="2">
    <source>
        <dbReference type="Proteomes" id="UP001183881"/>
    </source>
</evidence>
<name>A0ABU2PU66_9ACTN</name>